<dbReference type="GO" id="GO:0016757">
    <property type="term" value="F:glycosyltransferase activity"/>
    <property type="evidence" value="ECO:0007669"/>
    <property type="project" value="InterPro"/>
</dbReference>
<organism evidence="4 5">
    <name type="scientific">Janthinobacterium agaricidamnosum NBRC 102515 = DSM 9628</name>
    <dbReference type="NCBI Taxonomy" id="1349767"/>
    <lineage>
        <taxon>Bacteria</taxon>
        <taxon>Pseudomonadati</taxon>
        <taxon>Pseudomonadota</taxon>
        <taxon>Betaproteobacteria</taxon>
        <taxon>Burkholderiales</taxon>
        <taxon>Oxalobacteraceae</taxon>
        <taxon>Janthinobacterium</taxon>
    </lineage>
</organism>
<dbReference type="InterPro" id="IPR028098">
    <property type="entry name" value="Glyco_trans_4-like_N"/>
</dbReference>
<dbReference type="EMBL" id="HG322949">
    <property type="protein sequence ID" value="CDG83286.1"/>
    <property type="molecule type" value="Genomic_DNA"/>
</dbReference>
<dbReference type="InterPro" id="IPR001296">
    <property type="entry name" value="Glyco_trans_1"/>
</dbReference>
<dbReference type="GO" id="GO:0009103">
    <property type="term" value="P:lipopolysaccharide biosynthetic process"/>
    <property type="evidence" value="ECO:0007669"/>
    <property type="project" value="TreeGrafter"/>
</dbReference>
<dbReference type="PATRIC" id="fig|1349767.4.peg.4383"/>
<dbReference type="eggNOG" id="COG0438">
    <property type="taxonomic scope" value="Bacteria"/>
</dbReference>
<dbReference type="Gene3D" id="3.40.50.2000">
    <property type="entry name" value="Glycogen Phosphorylase B"/>
    <property type="match status" value="2"/>
</dbReference>
<sequence>MRAGILSYPMLFQRDGGLQIQVRETIAALNRVSAGSGRPLQVELVDANHERLDDYDLIHVFSAINGNYRIVELASELGLPVVLSPLLSPGWNRGSGLRARLADRLAGRLTEWNVQTSYAQSKRALQLADLVIALGDAERQAIIDGFQVAPDKIQVFPNGINPHFFTSDSKLFRRETGIGGPFVLMVGAISPYKNQLGLARALQGSGLPLVMIGTPQRQDLAYLQDLLHLPLVTWLGALEHAAPLLASAFHAAAVVALPSHGEVFPLAVLEALAAGTPVVMTAQSALDLPDAAFALKKVHWDDAVAQRNAIEALVAARPEREKVRALVAHFTWERVAAQIADAYFDLLERHAKAGEGRLHVV</sequence>
<dbReference type="Pfam" id="PF00534">
    <property type="entry name" value="Glycos_transf_1"/>
    <property type="match status" value="1"/>
</dbReference>
<dbReference type="KEGG" id="jag:GJA_2655"/>
<evidence type="ECO:0000259" key="2">
    <source>
        <dbReference type="Pfam" id="PF00534"/>
    </source>
</evidence>
<evidence type="ECO:0000259" key="3">
    <source>
        <dbReference type="Pfam" id="PF13439"/>
    </source>
</evidence>
<keyword evidence="1 4" id="KW-0808">Transferase</keyword>
<evidence type="ECO:0000256" key="1">
    <source>
        <dbReference type="ARBA" id="ARBA00022679"/>
    </source>
</evidence>
<evidence type="ECO:0000313" key="5">
    <source>
        <dbReference type="Proteomes" id="UP000027604"/>
    </source>
</evidence>
<protein>
    <submittedName>
        <fullName evidence="4">Glycosyl transferases group 1 family protein</fullName>
    </submittedName>
</protein>
<dbReference type="SUPFAM" id="SSF53756">
    <property type="entry name" value="UDP-Glycosyltransferase/glycogen phosphorylase"/>
    <property type="match status" value="1"/>
</dbReference>
<name>W0V5X4_9BURK</name>
<keyword evidence="5" id="KW-1185">Reference proteome</keyword>
<dbReference type="Pfam" id="PF13439">
    <property type="entry name" value="Glyco_transf_4"/>
    <property type="match status" value="1"/>
</dbReference>
<dbReference type="STRING" id="1349767.GJA_2655"/>
<dbReference type="RefSeq" id="WP_051780753.1">
    <property type="nucleotide sequence ID" value="NZ_BCTH01000040.1"/>
</dbReference>
<accession>W0V5X4</accession>
<feature type="domain" description="Glycosyl transferase family 1" evidence="2">
    <location>
        <begin position="177"/>
        <end position="282"/>
    </location>
</feature>
<reference evidence="4 5" key="1">
    <citation type="journal article" date="2015" name="Genome Announc.">
        <title>Genome Sequence of Mushroom Soft-Rot Pathogen Janthinobacterium agaricidamnosum.</title>
        <authorList>
            <person name="Graupner K."/>
            <person name="Lackner G."/>
            <person name="Hertweck C."/>
        </authorList>
    </citation>
    <scope>NUCLEOTIDE SEQUENCE [LARGE SCALE GENOMIC DNA]</scope>
    <source>
        <strain evidence="5">NBRC 102515 / DSM 9628</strain>
    </source>
</reference>
<gene>
    <name evidence="4" type="ORF">GJA_2655</name>
</gene>
<dbReference type="HOGENOM" id="CLU_061541_0_0_4"/>
<dbReference type="OrthoDB" id="6501921at2"/>
<proteinExistence type="predicted"/>
<dbReference type="AlphaFoldDB" id="W0V5X4"/>
<evidence type="ECO:0000313" key="4">
    <source>
        <dbReference type="EMBL" id="CDG83286.1"/>
    </source>
</evidence>
<dbReference type="Proteomes" id="UP000027604">
    <property type="component" value="Chromosome I"/>
</dbReference>
<feature type="domain" description="Glycosyltransferase subfamily 4-like N-terminal" evidence="3">
    <location>
        <begin position="51"/>
        <end position="163"/>
    </location>
</feature>
<dbReference type="PANTHER" id="PTHR46401:SF2">
    <property type="entry name" value="GLYCOSYLTRANSFERASE WBBK-RELATED"/>
    <property type="match status" value="1"/>
</dbReference>
<dbReference type="PANTHER" id="PTHR46401">
    <property type="entry name" value="GLYCOSYLTRANSFERASE WBBK-RELATED"/>
    <property type="match status" value="1"/>
</dbReference>